<dbReference type="STRING" id="395495.Lcho_4375"/>
<dbReference type="KEGG" id="lch:Lcho_4375"/>
<feature type="domain" description="MOSC" evidence="1">
    <location>
        <begin position="28"/>
        <end position="170"/>
    </location>
</feature>
<gene>
    <name evidence="2" type="ordered locus">Lcho_4375</name>
</gene>
<dbReference type="eggNOG" id="COG2258">
    <property type="taxonomic scope" value="Bacteria"/>
</dbReference>
<dbReference type="PANTHER" id="PTHR30212:SF2">
    <property type="entry name" value="PROTEIN YIIM"/>
    <property type="match status" value="1"/>
</dbReference>
<dbReference type="SUPFAM" id="SSF50800">
    <property type="entry name" value="PK beta-barrel domain-like"/>
    <property type="match status" value="1"/>
</dbReference>
<keyword evidence="3" id="KW-1185">Reference proteome</keyword>
<dbReference type="Pfam" id="PF03473">
    <property type="entry name" value="MOSC"/>
    <property type="match status" value="1"/>
</dbReference>
<dbReference type="GO" id="GO:0030151">
    <property type="term" value="F:molybdenum ion binding"/>
    <property type="evidence" value="ECO:0007669"/>
    <property type="project" value="InterPro"/>
</dbReference>
<dbReference type="InterPro" id="IPR011037">
    <property type="entry name" value="Pyrv_Knase-like_insert_dom_sf"/>
</dbReference>
<dbReference type="HOGENOM" id="CLU_082566_1_0_4"/>
<proteinExistence type="predicted"/>
<dbReference type="OrthoDB" id="9786134at2"/>
<protein>
    <submittedName>
        <fullName evidence="2">MOSC domain containing protein</fullName>
    </submittedName>
</protein>
<dbReference type="InterPro" id="IPR052353">
    <property type="entry name" value="Benzoxazolinone_Detox_Enz"/>
</dbReference>
<name>B1Y0E7_LEPCP</name>
<dbReference type="PROSITE" id="PS51340">
    <property type="entry name" value="MOSC"/>
    <property type="match status" value="1"/>
</dbReference>
<evidence type="ECO:0000313" key="2">
    <source>
        <dbReference type="EMBL" id="ACB36626.1"/>
    </source>
</evidence>
<evidence type="ECO:0000313" key="3">
    <source>
        <dbReference type="Proteomes" id="UP000001693"/>
    </source>
</evidence>
<dbReference type="InterPro" id="IPR005302">
    <property type="entry name" value="MoCF_Sase_C"/>
</dbReference>
<dbReference type="GO" id="GO:0030170">
    <property type="term" value="F:pyridoxal phosphate binding"/>
    <property type="evidence" value="ECO:0007669"/>
    <property type="project" value="InterPro"/>
</dbReference>
<dbReference type="Proteomes" id="UP000001693">
    <property type="component" value="Chromosome"/>
</dbReference>
<reference evidence="2 3" key="1">
    <citation type="submission" date="2008-03" db="EMBL/GenBank/DDBJ databases">
        <title>Complete sequence of Leptothrix cholodnii SP-6.</title>
        <authorList>
            <consortium name="US DOE Joint Genome Institute"/>
            <person name="Copeland A."/>
            <person name="Lucas S."/>
            <person name="Lapidus A."/>
            <person name="Glavina del Rio T."/>
            <person name="Dalin E."/>
            <person name="Tice H."/>
            <person name="Bruce D."/>
            <person name="Goodwin L."/>
            <person name="Pitluck S."/>
            <person name="Chertkov O."/>
            <person name="Brettin T."/>
            <person name="Detter J.C."/>
            <person name="Han C."/>
            <person name="Kuske C.R."/>
            <person name="Schmutz J."/>
            <person name="Larimer F."/>
            <person name="Land M."/>
            <person name="Hauser L."/>
            <person name="Kyrpides N."/>
            <person name="Lykidis A."/>
            <person name="Emerson D."/>
            <person name="Richardson P."/>
        </authorList>
    </citation>
    <scope>NUCLEOTIDE SEQUENCE [LARGE SCALE GENOMIC DNA]</scope>
    <source>
        <strain evidence="3">ATCC 51168 / LMG 8142 / SP-6</strain>
    </source>
</reference>
<dbReference type="EMBL" id="CP001013">
    <property type="protein sequence ID" value="ACB36626.1"/>
    <property type="molecule type" value="Genomic_DNA"/>
</dbReference>
<dbReference type="AlphaFoldDB" id="B1Y0E7"/>
<accession>B1Y0E7</accession>
<dbReference type="RefSeq" id="WP_012349367.1">
    <property type="nucleotide sequence ID" value="NC_010524.1"/>
</dbReference>
<dbReference type="GO" id="GO:0003824">
    <property type="term" value="F:catalytic activity"/>
    <property type="evidence" value="ECO:0007669"/>
    <property type="project" value="InterPro"/>
</dbReference>
<sequence length="191" mass="20832">MQLLSLNLGTVRPLMIDGRRIMTAIGKAPVAGPVAVGRLGLAGDEQADPSVHGGLDKAIYAWPGEHYAWWQAQRRERGTSLFDETLPAGFAGENLTLQGLDEQQVWVGDELHFPDCVLRVTQPREPCFKFNAVMGYAQAARDMVTSGRSGWYLAVQQPGTLEAGQPFELRAGSRSVGIAQALAGKRHKHLR</sequence>
<organism evidence="2 3">
    <name type="scientific">Leptothrix cholodnii (strain ATCC 51168 / LMG 8142 / SP-6)</name>
    <name type="common">Leptothrix discophora (strain SP-6)</name>
    <dbReference type="NCBI Taxonomy" id="395495"/>
    <lineage>
        <taxon>Bacteria</taxon>
        <taxon>Pseudomonadati</taxon>
        <taxon>Pseudomonadota</taxon>
        <taxon>Betaproteobacteria</taxon>
        <taxon>Burkholderiales</taxon>
        <taxon>Sphaerotilaceae</taxon>
        <taxon>Leptothrix</taxon>
    </lineage>
</organism>
<evidence type="ECO:0000259" key="1">
    <source>
        <dbReference type="PROSITE" id="PS51340"/>
    </source>
</evidence>
<dbReference type="Gene3D" id="2.40.33.20">
    <property type="entry name" value="PK beta-barrel domain-like"/>
    <property type="match status" value="1"/>
</dbReference>
<dbReference type="PANTHER" id="PTHR30212">
    <property type="entry name" value="PROTEIN YIIM"/>
    <property type="match status" value="1"/>
</dbReference>